<dbReference type="InterPro" id="IPR003995">
    <property type="entry name" value="RTX_toxin_determinant-A"/>
</dbReference>
<sequence>MLPNLKGSGAVRDLKEAGSLSVELLASIQAISPGASRDSMRTSLDTILTQWAATSTMQSSEEMLESVGGARELLYRGVLPADVAAQSPEAINAWIKQQHAELGPMIAILEKFNGSSLISYRYDQASTGGSSYSWSELSKLDGTKFFSMSILLQPEQIEALRAAYASLKESVYAGLVMETRLKGYLDGVSINLVDGEFKFDVLGLTAKLSDKWQESKSEALQDAIDLYRYGGGFLADTGWNGVDALRAMIDQAKVSPEGLAALVSSDINLVSGVAQLGSRDDIIWGSAGGDDLRGGLGDDLLVGERGNDSLYGEAGSDKLSGGDGNDVLSGGEGNDSLDGGGGNDTLYGGAGTDRLDGGAGDDYLSGDAGSDVYLFGRGSGRDTVSNYHSTGEEDLILIADDLSAADIKVSRYSDDLIIEIAGTNDRLAVSNYFYNDGNGPYSVKEIRFADATIWDVAKLREMVQIAGDGSDQLTGYQGSDSLFGGRGDDTINGQGGDDLLEGGEGGDSLSGEAGNDRLFGGTQNDTLYGGEGNDQLDGGANNDTLYGGSGNDRLEGGVGNDYLSGDAGSDIYLFGRASGQDTISNYNYDGGSTDVLELAADVAVSDVTIWRYSDDLVLTINGTDARVTVSSYFYNDANGPYALNQVRFADGTVWDAAQIKSLVQASTSGNDQLTGYQGNDSLSGGRGDDTIYGQAGDDLLQGGEGGDSLSGDAGNDLLFGGAQNDMLSGGEGDDQLDGGTNNDTLYGGGGNDRLDGGTGNDYLSGDAGSDIYVFGRNSGQDTISNYTYDSGSTDVLELAADVAVSDVTIWRYSDDLVLAIKGTDARVTVSSHFYNNANGPYALTQVRFADGTVWDAAQIKSLVQTSTAGNDQLTGYEGNDSLSGGRGDDTISGQGGDDLLDGSEGADNLSGEAGNDQLFGGTQNDTLYGGEGDDRLDGGANNDTLYGGGGNDRLDGGSGNDYLSGDVGSDTYVFGRTSGQDTIFNYIYDNMSTDVLELAAGVAVSDVTAWRSSDDLVLAIKGTDARVTVSSHFYNDANGPYTLNQIRFADGTIWDAAQIKSLVQASTAGNDQLTGYERNDSLYGGRGDDSINGRGGDDLLDGGEGADNLFGEAGDDRLFGGAQGDTLYGGEGDDQLDGGANNDILYGGGGNDRLEGGSGNDYLSGDAGSDTYVFGRSSGQDTVSNYSYETTSTDVIELASDVAVEDVTIWRYSNDLVLAIKGTDAQIRVGSHFYNDGRELYAINQVRFADGTVWDATQIRSLVQASTAGDDQLIGYQGSDSLSGGRGDDTLNGQGGDDLLDGGEGSDSLYGEAGNDLLLGGAQNDKLYGGEGNDRLDGGAGNDYLSGDVGGDTYVFGRTSGQDTISNYSYDSGSTDVLELAADVAMADLMVWRYSNDLIMAIKGTNAQITVGSYFYESGSTSYTVGKINFADGTSWAYADVLNLVMQQPATQSYIYGTAESDILQGTSSLDNVYGYGGDDVLDGGAGNDTLDGGYGNDVYRFGRDSGNDIITNNDWAAGKHDAIVMGEGISTGDVSVARDGDSLVLSIKGTSDSVRVNSYFYADATYGYQVEEVRFADGTTWDIAAIKALVQVATDGNDALTGYATADVLNGGLGDDTLSGYGGDDVLQGGIGADTLYGNEGNDTLDGGDQNDRLYGGNGNDLLLGGVGTDSLSGENGDDLLDGGAGNDTLDGGFGNDVYIFGRGSGNDLIVNYDWTAGKRDAILMGDGISTGDVSVVRDGDSLVLSIKGTSDSIRVNSYFYADATYGYQVEEVRFADGTTWDIAAIKALVQVATDGNDALTGYATADVLNGGLGDDTLSGYGGDDVLQGGIGADTLYGNEGNDTLDGGDQNDRLYGGVGSDVLLGGVGNDVLSGDEGDDILNGGAGNDTLDGGYGNDVYRFGRGSGSDSITNYDWTAGKRDAILMGEGISTGDVSVARDGDSLVLSIKGTSDSVRVNSYFYADATYGYQVEEVRFADGTTWDIAAIKALVQVATDGNDALTGYATADVLNGGLGDDTLSGYGGDDVLQGGIGADTLYGNEGNDTLDGGDQNDRLYGGVGSDVLLGGVGNDVLSGDEGDDILDGGAGNDTLDGGYGNDVYRLGRGSGGDSITNYDWTAGKRDAILMGEGISTGDVSVARDGDSLVLSIKGTSDSVRVNSYFYADATYGYQVEEVRFADGTTWDIAAIKALVQVATDGNDALTGYATADVLNGGLGDDTLSGYGGDDVLQGGIGADTLYGNEGNDTLDGGDQNDRLYGGVGSDVLLGGVGNDVLSGDEGDDILDGGAGNDTLDGGYGNDVYRLGRGSGGDSITNYDWTAGKRDAILMGEGISTGDVSVARDGDSLVLSIKGTSDSVRVNSYFYADATYGYQVEEVRFADGTTWDIAAIKALVQVATDGNDALTGYATADVLNGGLGDDTLSGYGGDDVLQGGIGADTLYGNEGNDTLDGGDQNDRLYGGVGSDVLLGGVGNDVLSGDEGDDILDGGAGNDTLDGGYGNDVYRFGRGSGSDRISSYDYSSSGDKVIFGDGVAIDQIWLARTGNDLVLSIAGTNDQLSIANWFSDSGYQVDQLQVADGKVLDASEVANLVAAMSSYNMPVGGQTTLSSPEYEKLIPVIAASW</sequence>
<feature type="region of interest" description="Disordered" evidence="9">
    <location>
        <begin position="1274"/>
        <end position="1305"/>
    </location>
</feature>
<feature type="domain" description="Haemolysin-type calcium binding-related" evidence="10">
    <location>
        <begin position="1944"/>
        <end position="1985"/>
    </location>
</feature>
<dbReference type="PRINTS" id="PR00313">
    <property type="entry name" value="CABNDNGRPT"/>
</dbReference>
<evidence type="ECO:0000256" key="5">
    <source>
        <dbReference type="ARBA" id="ARBA00022737"/>
    </source>
</evidence>
<reference evidence="12" key="1">
    <citation type="submission" date="2020-07" db="EMBL/GenBank/DDBJ databases">
        <authorList>
            <person name="Teixeira M."/>
        </authorList>
    </citation>
    <scope>NUCLEOTIDE SEQUENCE [LARGE SCALE GENOMIC DNA]</scope>
</reference>
<feature type="compositionally biased region" description="Gly residues" evidence="9">
    <location>
        <begin position="330"/>
        <end position="349"/>
    </location>
</feature>
<evidence type="ECO:0000256" key="6">
    <source>
        <dbReference type="ARBA" id="ARBA00022837"/>
    </source>
</evidence>
<evidence type="ECO:0000259" key="10">
    <source>
        <dbReference type="Pfam" id="PF06594"/>
    </source>
</evidence>
<dbReference type="PANTHER" id="PTHR38340:SF1">
    <property type="entry name" value="S-LAYER PROTEIN"/>
    <property type="match status" value="1"/>
</dbReference>
<evidence type="ECO:0000256" key="2">
    <source>
        <dbReference type="ARBA" id="ARBA00004613"/>
    </source>
</evidence>
<feature type="domain" description="Haemolysin-type calcium binding-related" evidence="10">
    <location>
        <begin position="2344"/>
        <end position="2385"/>
    </location>
</feature>
<dbReference type="Proteomes" id="UP000514411">
    <property type="component" value="Chromosome"/>
</dbReference>
<dbReference type="SUPFAM" id="SSF51120">
    <property type="entry name" value="beta-Roll"/>
    <property type="match status" value="16"/>
</dbReference>
<gene>
    <name evidence="11" type="ORF">XSP_000753</name>
</gene>
<feature type="region of interest" description="Disordered" evidence="9">
    <location>
        <begin position="728"/>
        <end position="760"/>
    </location>
</feature>
<evidence type="ECO:0000313" key="11">
    <source>
        <dbReference type="EMBL" id="CAD7212794.1"/>
    </source>
</evidence>
<feature type="domain" description="Haemolysin-type calcium binding-related" evidence="10">
    <location>
        <begin position="415"/>
        <end position="457"/>
    </location>
</feature>
<feature type="region of interest" description="Disordered" evidence="9">
    <location>
        <begin position="484"/>
        <end position="524"/>
    </location>
</feature>
<dbReference type="GO" id="GO:0005509">
    <property type="term" value="F:calcium ion binding"/>
    <property type="evidence" value="ECO:0007669"/>
    <property type="project" value="InterPro"/>
</dbReference>
<dbReference type="InterPro" id="IPR050557">
    <property type="entry name" value="RTX_toxin/Mannuronan_C5-epim"/>
</dbReference>
<feature type="compositionally biased region" description="Gly residues" evidence="9">
    <location>
        <begin position="946"/>
        <end position="957"/>
    </location>
</feature>
<proteinExistence type="predicted"/>
<evidence type="ECO:0000256" key="9">
    <source>
        <dbReference type="SAM" id="MobiDB-lite"/>
    </source>
</evidence>
<keyword evidence="3" id="KW-0964">Secreted</keyword>
<evidence type="ECO:0000256" key="8">
    <source>
        <dbReference type="ARBA" id="ARBA00023136"/>
    </source>
</evidence>
<feature type="domain" description="Haemolysin-type calcium binding-related" evidence="10">
    <location>
        <begin position="1744"/>
        <end position="1785"/>
    </location>
</feature>
<dbReference type="InterPro" id="IPR018511">
    <property type="entry name" value="Hemolysin-typ_Ca-bd_CS"/>
</dbReference>
<dbReference type="GO" id="GO:0016020">
    <property type="term" value="C:membrane"/>
    <property type="evidence" value="ECO:0007669"/>
    <property type="project" value="UniProtKB-SubCell"/>
</dbReference>
<keyword evidence="5" id="KW-0677">Repeat</keyword>
<feature type="domain" description="Haemolysin-type calcium binding-related" evidence="10">
    <location>
        <begin position="1215"/>
        <end position="1258"/>
    </location>
</feature>
<accession>A0A9N8QQF6</accession>
<dbReference type="InterPro" id="IPR011049">
    <property type="entry name" value="Serralysin-like_metalloprot_C"/>
</dbReference>
<dbReference type="InterPro" id="IPR010566">
    <property type="entry name" value="Haemolys_ca-bd"/>
</dbReference>
<dbReference type="Pfam" id="PF00353">
    <property type="entry name" value="HemolysinCabind"/>
    <property type="match status" value="32"/>
</dbReference>
<protein>
    <submittedName>
        <fullName evidence="11">Calcium-binding protein</fullName>
    </submittedName>
</protein>
<feature type="domain" description="Haemolysin-type calcium binding-related" evidence="10">
    <location>
        <begin position="2542"/>
        <end position="2581"/>
    </location>
</feature>
<evidence type="ECO:0000313" key="12">
    <source>
        <dbReference type="Proteomes" id="UP000514411"/>
    </source>
</evidence>
<feature type="region of interest" description="Disordered" evidence="9">
    <location>
        <begin position="869"/>
        <end position="957"/>
    </location>
</feature>
<feature type="compositionally biased region" description="Basic and acidic residues" evidence="9">
    <location>
        <begin position="1086"/>
        <end position="1097"/>
    </location>
</feature>
<comment type="subcellular location">
    <subcellularLocation>
        <location evidence="1">Membrane</location>
    </subcellularLocation>
    <subcellularLocation>
        <location evidence="2">Secreted</location>
    </subcellularLocation>
</comment>
<name>A0A9N8QQF6_XANCJ</name>
<dbReference type="Pfam" id="PF06594">
    <property type="entry name" value="HCBP_related"/>
    <property type="match status" value="12"/>
</dbReference>
<feature type="compositionally biased region" description="Gly residues" evidence="9">
    <location>
        <begin position="746"/>
        <end position="759"/>
    </location>
</feature>
<feature type="region of interest" description="Disordered" evidence="9">
    <location>
        <begin position="670"/>
        <end position="714"/>
    </location>
</feature>
<feature type="domain" description="Haemolysin-type calcium binding-related" evidence="10">
    <location>
        <begin position="1544"/>
        <end position="1585"/>
    </location>
</feature>
<evidence type="ECO:0000256" key="7">
    <source>
        <dbReference type="ARBA" id="ARBA00023026"/>
    </source>
</evidence>
<feature type="region of interest" description="Disordered" evidence="9">
    <location>
        <begin position="1121"/>
        <end position="1144"/>
    </location>
</feature>
<keyword evidence="8" id="KW-0472">Membrane</keyword>
<dbReference type="GO" id="GO:0090729">
    <property type="term" value="F:toxin activity"/>
    <property type="evidence" value="ECO:0007669"/>
    <property type="project" value="UniProtKB-KW"/>
</dbReference>
<dbReference type="PANTHER" id="PTHR38340">
    <property type="entry name" value="S-LAYER PROTEIN"/>
    <property type="match status" value="1"/>
</dbReference>
<feature type="compositionally biased region" description="Gly residues" evidence="9">
    <location>
        <begin position="1121"/>
        <end position="1130"/>
    </location>
</feature>
<dbReference type="GO" id="GO:0005576">
    <property type="term" value="C:extracellular region"/>
    <property type="evidence" value="ECO:0007669"/>
    <property type="project" value="UniProtKB-SubCell"/>
</dbReference>
<dbReference type="PROSITE" id="PS00330">
    <property type="entry name" value="HEMOLYSIN_CALCIUM"/>
    <property type="match status" value="20"/>
</dbReference>
<feature type="region of interest" description="Disordered" evidence="9">
    <location>
        <begin position="1074"/>
        <end position="1106"/>
    </location>
</feature>
<dbReference type="EMBL" id="LR861807">
    <property type="protein sequence ID" value="CAD7212794.1"/>
    <property type="molecule type" value="Genomic_DNA"/>
</dbReference>
<evidence type="ECO:0000256" key="4">
    <source>
        <dbReference type="ARBA" id="ARBA00022656"/>
    </source>
</evidence>
<dbReference type="InterPro" id="IPR001343">
    <property type="entry name" value="Hemolysn_Ca-bd"/>
</dbReference>
<keyword evidence="4" id="KW-0800">Toxin</keyword>
<feature type="compositionally biased region" description="Polar residues" evidence="9">
    <location>
        <begin position="670"/>
        <end position="682"/>
    </location>
</feature>
<evidence type="ECO:0000256" key="3">
    <source>
        <dbReference type="ARBA" id="ARBA00022525"/>
    </source>
</evidence>
<feature type="domain" description="Haemolysin-type calcium binding-related" evidence="10">
    <location>
        <begin position="1015"/>
        <end position="1058"/>
    </location>
</feature>
<feature type="domain" description="Haemolysin-type calcium binding-related" evidence="10">
    <location>
        <begin position="1397"/>
        <end position="1440"/>
    </location>
</feature>
<organism evidence="11 12">
    <name type="scientific">Xanthomonas campestris pv. juglandis</name>
    <name type="common">Xanthomonas arboricola pv. juglandis</name>
    <dbReference type="NCBI Taxonomy" id="195709"/>
    <lineage>
        <taxon>Bacteria</taxon>
        <taxon>Pseudomonadati</taxon>
        <taxon>Pseudomonadota</taxon>
        <taxon>Gammaproteobacteria</taxon>
        <taxon>Lysobacterales</taxon>
        <taxon>Lysobacteraceae</taxon>
        <taxon>Xanthomonas</taxon>
    </lineage>
</organism>
<keyword evidence="6" id="KW-0106">Calcium</keyword>
<dbReference type="RefSeq" id="WP_180708304.1">
    <property type="nucleotide sequence ID" value="NZ_LR861807.1"/>
</dbReference>
<dbReference type="PRINTS" id="PR01488">
    <property type="entry name" value="RTXTOXINA"/>
</dbReference>
<keyword evidence="7" id="KW-0843">Virulence</keyword>
<feature type="domain" description="Haemolysin-type calcium binding-related" evidence="10">
    <location>
        <begin position="2144"/>
        <end position="2185"/>
    </location>
</feature>
<feature type="region of interest" description="Disordered" evidence="9">
    <location>
        <begin position="312"/>
        <end position="349"/>
    </location>
</feature>
<dbReference type="Gene3D" id="2.150.10.10">
    <property type="entry name" value="Serralysin-like metalloprotease, C-terminal"/>
    <property type="match status" value="16"/>
</dbReference>
<evidence type="ECO:0000256" key="1">
    <source>
        <dbReference type="ARBA" id="ARBA00004370"/>
    </source>
</evidence>
<feature type="domain" description="Haemolysin-type calcium binding-related" evidence="10">
    <location>
        <begin position="615"/>
        <end position="658"/>
    </location>
</feature>
<feature type="domain" description="Haemolysin-type calcium binding-related" evidence="10">
    <location>
        <begin position="815"/>
        <end position="858"/>
    </location>
</feature>